<dbReference type="Proteomes" id="UP000030651">
    <property type="component" value="Unassembled WGS sequence"/>
</dbReference>
<name>W3WXT2_PESFW</name>
<dbReference type="RefSeq" id="XP_007835293.1">
    <property type="nucleotide sequence ID" value="XM_007837102.1"/>
</dbReference>
<dbReference type="OrthoDB" id="4776651at2759"/>
<dbReference type="AlphaFoldDB" id="W3WXT2"/>
<reference evidence="2" key="1">
    <citation type="journal article" date="2015" name="BMC Genomics">
        <title>Genomic and transcriptomic analysis of the endophytic fungus Pestalotiopsis fici reveals its lifestyle and high potential for synthesis of natural products.</title>
        <authorList>
            <person name="Wang X."/>
            <person name="Zhang X."/>
            <person name="Liu L."/>
            <person name="Xiang M."/>
            <person name="Wang W."/>
            <person name="Sun X."/>
            <person name="Che Y."/>
            <person name="Guo L."/>
            <person name="Liu G."/>
            <person name="Guo L."/>
            <person name="Wang C."/>
            <person name="Yin W.B."/>
            <person name="Stadler M."/>
            <person name="Zhang X."/>
            <person name="Liu X."/>
        </authorList>
    </citation>
    <scope>NUCLEOTIDE SEQUENCE [LARGE SCALE GENOMIC DNA]</scope>
    <source>
        <strain evidence="2">W106-1 / CGMCC3.15140</strain>
    </source>
</reference>
<dbReference type="InParanoid" id="W3WXT2"/>
<organism evidence="1 2">
    <name type="scientific">Pestalotiopsis fici (strain W106-1 / CGMCC3.15140)</name>
    <dbReference type="NCBI Taxonomy" id="1229662"/>
    <lineage>
        <taxon>Eukaryota</taxon>
        <taxon>Fungi</taxon>
        <taxon>Dikarya</taxon>
        <taxon>Ascomycota</taxon>
        <taxon>Pezizomycotina</taxon>
        <taxon>Sordariomycetes</taxon>
        <taxon>Xylariomycetidae</taxon>
        <taxon>Amphisphaeriales</taxon>
        <taxon>Sporocadaceae</taxon>
        <taxon>Pestalotiopsis</taxon>
    </lineage>
</organism>
<accession>W3WXT2</accession>
<sequence>MTAIKSDPYGFCDPRDAGEVFLDADEHQIFTDYCRRMEIEMSRDMSAFANQSFIPARDTAEQNMTHEANAEQRSTGVVELSTVVDHLGGWEDEFQGYNRATNSAAPPRVLG</sequence>
<dbReference type="EMBL" id="KI912114">
    <property type="protein sequence ID" value="ETS78668.1"/>
    <property type="molecule type" value="Genomic_DNA"/>
</dbReference>
<dbReference type="HOGENOM" id="CLU_2159298_0_0_1"/>
<proteinExistence type="predicted"/>
<protein>
    <submittedName>
        <fullName evidence="1">Uncharacterized protein</fullName>
    </submittedName>
</protein>
<dbReference type="KEGG" id="pfy:PFICI_08521"/>
<evidence type="ECO:0000313" key="1">
    <source>
        <dbReference type="EMBL" id="ETS78668.1"/>
    </source>
</evidence>
<dbReference type="GeneID" id="19273534"/>
<evidence type="ECO:0000313" key="2">
    <source>
        <dbReference type="Proteomes" id="UP000030651"/>
    </source>
</evidence>
<gene>
    <name evidence="1" type="ORF">PFICI_08521</name>
</gene>
<keyword evidence="2" id="KW-1185">Reference proteome</keyword>